<dbReference type="PaxDb" id="3880-AES63377"/>
<evidence type="ECO:0000313" key="2">
    <source>
        <dbReference type="EMBL" id="KEH24484.1"/>
    </source>
</evidence>
<feature type="compositionally biased region" description="Basic and acidic residues" evidence="1">
    <location>
        <begin position="1"/>
        <end position="25"/>
    </location>
</feature>
<dbReference type="Proteomes" id="UP000002051">
    <property type="component" value="Unassembled WGS sequence"/>
</dbReference>
<dbReference type="AlphaFoldDB" id="A0A072U417"/>
<sequence length="93" mass="10664">MVVVWSEERVREKEGDDERKREKVAAENPSIPLMSESMDKVKHKKLEAFYKRILHVPEEDANCIASTSNLEQNPSGDQTVQPDEQPCKIQKAL</sequence>
<feature type="region of interest" description="Disordered" evidence="1">
    <location>
        <begin position="1"/>
        <end position="37"/>
    </location>
</feature>
<evidence type="ECO:0000313" key="3">
    <source>
        <dbReference type="EnsemblPlants" id="KEH24484"/>
    </source>
</evidence>
<feature type="region of interest" description="Disordered" evidence="1">
    <location>
        <begin position="67"/>
        <end position="93"/>
    </location>
</feature>
<feature type="compositionally biased region" description="Polar residues" evidence="1">
    <location>
        <begin position="67"/>
        <end position="82"/>
    </location>
</feature>
<accession>A0A072U417</accession>
<dbReference type="HOGENOM" id="CLU_2403040_0_0_1"/>
<evidence type="ECO:0000256" key="1">
    <source>
        <dbReference type="SAM" id="MobiDB-lite"/>
    </source>
</evidence>
<reference evidence="2 4" key="2">
    <citation type="journal article" date="2014" name="BMC Genomics">
        <title>An improved genome release (version Mt4.0) for the model legume Medicago truncatula.</title>
        <authorList>
            <person name="Tang H."/>
            <person name="Krishnakumar V."/>
            <person name="Bidwell S."/>
            <person name="Rosen B."/>
            <person name="Chan A."/>
            <person name="Zhou S."/>
            <person name="Gentzbittel L."/>
            <person name="Childs K.L."/>
            <person name="Yandell M."/>
            <person name="Gundlach H."/>
            <person name="Mayer K.F."/>
            <person name="Schwartz D.C."/>
            <person name="Town C.D."/>
        </authorList>
    </citation>
    <scope>GENOME REANNOTATION</scope>
    <source>
        <strain evidence="2">A17</strain>
        <strain evidence="3 4">cv. Jemalong A17</strain>
    </source>
</reference>
<name>A0A072U417_MEDTR</name>
<evidence type="ECO:0000313" key="4">
    <source>
        <dbReference type="Proteomes" id="UP000002051"/>
    </source>
</evidence>
<protein>
    <submittedName>
        <fullName evidence="2 3">Uncharacterized protein</fullName>
    </submittedName>
</protein>
<dbReference type="EMBL" id="CM001223">
    <property type="protein sequence ID" value="KEH24484.1"/>
    <property type="molecule type" value="Genomic_DNA"/>
</dbReference>
<organism evidence="2 4">
    <name type="scientific">Medicago truncatula</name>
    <name type="common">Barrel medic</name>
    <name type="synonym">Medicago tribuloides</name>
    <dbReference type="NCBI Taxonomy" id="3880"/>
    <lineage>
        <taxon>Eukaryota</taxon>
        <taxon>Viridiplantae</taxon>
        <taxon>Streptophyta</taxon>
        <taxon>Embryophyta</taxon>
        <taxon>Tracheophyta</taxon>
        <taxon>Spermatophyta</taxon>
        <taxon>Magnoliopsida</taxon>
        <taxon>eudicotyledons</taxon>
        <taxon>Gunneridae</taxon>
        <taxon>Pentapetalae</taxon>
        <taxon>rosids</taxon>
        <taxon>fabids</taxon>
        <taxon>Fabales</taxon>
        <taxon>Fabaceae</taxon>
        <taxon>Papilionoideae</taxon>
        <taxon>50 kb inversion clade</taxon>
        <taxon>NPAAA clade</taxon>
        <taxon>Hologalegina</taxon>
        <taxon>IRL clade</taxon>
        <taxon>Trifolieae</taxon>
        <taxon>Medicago</taxon>
    </lineage>
</organism>
<reference evidence="2 4" key="1">
    <citation type="journal article" date="2011" name="Nature">
        <title>The Medicago genome provides insight into the evolution of rhizobial symbioses.</title>
        <authorList>
            <person name="Young N.D."/>
            <person name="Debelle F."/>
            <person name="Oldroyd G.E."/>
            <person name="Geurts R."/>
            <person name="Cannon S.B."/>
            <person name="Udvardi M.K."/>
            <person name="Benedito V.A."/>
            <person name="Mayer K.F."/>
            <person name="Gouzy J."/>
            <person name="Schoof H."/>
            <person name="Van de Peer Y."/>
            <person name="Proost S."/>
            <person name="Cook D.R."/>
            <person name="Meyers B.C."/>
            <person name="Spannagl M."/>
            <person name="Cheung F."/>
            <person name="De Mita S."/>
            <person name="Krishnakumar V."/>
            <person name="Gundlach H."/>
            <person name="Zhou S."/>
            <person name="Mudge J."/>
            <person name="Bharti A.K."/>
            <person name="Murray J.D."/>
            <person name="Naoumkina M.A."/>
            <person name="Rosen B."/>
            <person name="Silverstein K.A."/>
            <person name="Tang H."/>
            <person name="Rombauts S."/>
            <person name="Zhao P.X."/>
            <person name="Zhou P."/>
            <person name="Barbe V."/>
            <person name="Bardou P."/>
            <person name="Bechner M."/>
            <person name="Bellec A."/>
            <person name="Berger A."/>
            <person name="Berges H."/>
            <person name="Bidwell S."/>
            <person name="Bisseling T."/>
            <person name="Choisne N."/>
            <person name="Couloux A."/>
            <person name="Denny R."/>
            <person name="Deshpande S."/>
            <person name="Dai X."/>
            <person name="Doyle J.J."/>
            <person name="Dudez A.M."/>
            <person name="Farmer A.D."/>
            <person name="Fouteau S."/>
            <person name="Franken C."/>
            <person name="Gibelin C."/>
            <person name="Gish J."/>
            <person name="Goldstein S."/>
            <person name="Gonzalez A.J."/>
            <person name="Green P.J."/>
            <person name="Hallab A."/>
            <person name="Hartog M."/>
            <person name="Hua A."/>
            <person name="Humphray S.J."/>
            <person name="Jeong D.H."/>
            <person name="Jing Y."/>
            <person name="Jocker A."/>
            <person name="Kenton S.M."/>
            <person name="Kim D.J."/>
            <person name="Klee K."/>
            <person name="Lai H."/>
            <person name="Lang C."/>
            <person name="Lin S."/>
            <person name="Macmil S.L."/>
            <person name="Magdelenat G."/>
            <person name="Matthews L."/>
            <person name="McCorrison J."/>
            <person name="Monaghan E.L."/>
            <person name="Mun J.H."/>
            <person name="Najar F.Z."/>
            <person name="Nicholson C."/>
            <person name="Noirot C."/>
            <person name="O'Bleness M."/>
            <person name="Paule C.R."/>
            <person name="Poulain J."/>
            <person name="Prion F."/>
            <person name="Qin B."/>
            <person name="Qu C."/>
            <person name="Retzel E.F."/>
            <person name="Riddle C."/>
            <person name="Sallet E."/>
            <person name="Samain S."/>
            <person name="Samson N."/>
            <person name="Sanders I."/>
            <person name="Saurat O."/>
            <person name="Scarpelli C."/>
            <person name="Schiex T."/>
            <person name="Segurens B."/>
            <person name="Severin A.J."/>
            <person name="Sherrier D.J."/>
            <person name="Shi R."/>
            <person name="Sims S."/>
            <person name="Singer S.R."/>
            <person name="Sinharoy S."/>
            <person name="Sterck L."/>
            <person name="Viollet A."/>
            <person name="Wang B.B."/>
            <person name="Wang K."/>
            <person name="Wang M."/>
            <person name="Wang X."/>
            <person name="Warfsmann J."/>
            <person name="Weissenbach J."/>
            <person name="White D.D."/>
            <person name="White J.D."/>
            <person name="Wiley G.B."/>
            <person name="Wincker P."/>
            <person name="Xing Y."/>
            <person name="Yang L."/>
            <person name="Yao Z."/>
            <person name="Ying F."/>
            <person name="Zhai J."/>
            <person name="Zhou L."/>
            <person name="Zuber A."/>
            <person name="Denarie J."/>
            <person name="Dixon R.A."/>
            <person name="May G.D."/>
            <person name="Schwartz D.C."/>
            <person name="Rogers J."/>
            <person name="Quetier F."/>
            <person name="Town C.D."/>
            <person name="Roe B.A."/>
        </authorList>
    </citation>
    <scope>NUCLEOTIDE SEQUENCE [LARGE SCALE GENOMIC DNA]</scope>
    <source>
        <strain evidence="2">A17</strain>
        <strain evidence="3 4">cv. Jemalong A17</strain>
    </source>
</reference>
<gene>
    <name evidence="2" type="ordered locus">MTR_7g112070</name>
</gene>
<keyword evidence="4" id="KW-1185">Reference proteome</keyword>
<proteinExistence type="predicted"/>
<dbReference type="EnsemblPlants" id="KEH24484">
    <property type="protein sequence ID" value="KEH24484"/>
    <property type="gene ID" value="MTR_7g112070"/>
</dbReference>
<reference evidence="3" key="3">
    <citation type="submission" date="2015-04" db="UniProtKB">
        <authorList>
            <consortium name="EnsemblPlants"/>
        </authorList>
    </citation>
    <scope>IDENTIFICATION</scope>
    <source>
        <strain evidence="3">cv. Jemalong A17</strain>
    </source>
</reference>